<accession>A0A498SU67</accession>
<dbReference type="EMBL" id="UPTC01005913">
    <property type="protein sequence ID" value="VBB35426.1"/>
    <property type="molecule type" value="Genomic_DNA"/>
</dbReference>
<evidence type="ECO:0000259" key="6">
    <source>
        <dbReference type="Pfam" id="PF01490"/>
    </source>
</evidence>
<evidence type="ECO:0000313" key="7">
    <source>
        <dbReference type="EMBL" id="VBB35426.1"/>
    </source>
</evidence>
<feature type="transmembrane region" description="Helical" evidence="5">
    <location>
        <begin position="136"/>
        <end position="154"/>
    </location>
</feature>
<evidence type="ECO:0000256" key="5">
    <source>
        <dbReference type="SAM" id="Phobius"/>
    </source>
</evidence>
<evidence type="ECO:0000256" key="4">
    <source>
        <dbReference type="ARBA" id="ARBA00023136"/>
    </source>
</evidence>
<reference evidence="7 8" key="1">
    <citation type="submission" date="2018-08" db="EMBL/GenBank/DDBJ databases">
        <authorList>
            <person name="Laetsch R D."/>
            <person name="Stevens L."/>
            <person name="Kumar S."/>
            <person name="Blaxter L. M."/>
        </authorList>
    </citation>
    <scope>NUCLEOTIDE SEQUENCE [LARGE SCALE GENOMIC DNA]</scope>
</reference>
<organism evidence="7 8">
    <name type="scientific">Acanthocheilonema viteae</name>
    <name type="common">Filarial nematode worm</name>
    <name type="synonym">Dipetalonema viteae</name>
    <dbReference type="NCBI Taxonomy" id="6277"/>
    <lineage>
        <taxon>Eukaryota</taxon>
        <taxon>Metazoa</taxon>
        <taxon>Ecdysozoa</taxon>
        <taxon>Nematoda</taxon>
        <taxon>Chromadorea</taxon>
        <taxon>Rhabditida</taxon>
        <taxon>Spirurina</taxon>
        <taxon>Spiruromorpha</taxon>
        <taxon>Filarioidea</taxon>
        <taxon>Onchocercidae</taxon>
        <taxon>Acanthocheilonema</taxon>
    </lineage>
</organism>
<protein>
    <recommendedName>
        <fullName evidence="6">Amino acid transporter transmembrane domain-containing protein</fullName>
    </recommendedName>
</protein>
<dbReference type="Proteomes" id="UP000276991">
    <property type="component" value="Unassembled WGS sequence"/>
</dbReference>
<dbReference type="GO" id="GO:0016020">
    <property type="term" value="C:membrane"/>
    <property type="evidence" value="ECO:0007669"/>
    <property type="project" value="UniProtKB-SubCell"/>
</dbReference>
<evidence type="ECO:0000313" key="8">
    <source>
        <dbReference type="Proteomes" id="UP000276991"/>
    </source>
</evidence>
<keyword evidence="3 5" id="KW-1133">Transmembrane helix</keyword>
<dbReference type="Pfam" id="PF01490">
    <property type="entry name" value="Aa_trans"/>
    <property type="match status" value="1"/>
</dbReference>
<evidence type="ECO:0000256" key="3">
    <source>
        <dbReference type="ARBA" id="ARBA00022989"/>
    </source>
</evidence>
<dbReference type="OrthoDB" id="5848669at2759"/>
<keyword evidence="4 5" id="KW-0472">Membrane</keyword>
<feature type="transmembrane region" description="Helical" evidence="5">
    <location>
        <begin position="20"/>
        <end position="41"/>
    </location>
</feature>
<dbReference type="STRING" id="6277.A0A498SU67"/>
<evidence type="ECO:0000256" key="1">
    <source>
        <dbReference type="ARBA" id="ARBA00004370"/>
    </source>
</evidence>
<gene>
    <name evidence="7" type="ORF">NAV_LOCUS10217</name>
</gene>
<dbReference type="AlphaFoldDB" id="A0A498SU67"/>
<evidence type="ECO:0000256" key="2">
    <source>
        <dbReference type="ARBA" id="ARBA00022692"/>
    </source>
</evidence>
<comment type="subcellular location">
    <subcellularLocation>
        <location evidence="1">Membrane</location>
    </subcellularLocation>
</comment>
<dbReference type="InterPro" id="IPR013057">
    <property type="entry name" value="AA_transpt_TM"/>
</dbReference>
<name>A0A498SU67_ACAVI</name>
<proteinExistence type="predicted"/>
<sequence>MFGTSVVFILLSSKIFQHFLASFLGINISLCYLICITTVAIMPLTYLKSPADFWLVIVIAMLCTMMAVFLIALGISFDVSACLPEAHYPKTSISGAIVSLVVAFLYMPLSVYGYLTYGGSMHSSIIDSVQTSWIRHAANLTIAVHCILALIIMVNPLNQQAEHFFNAPHC</sequence>
<feature type="transmembrane region" description="Helical" evidence="5">
    <location>
        <begin position="53"/>
        <end position="75"/>
    </location>
</feature>
<feature type="domain" description="Amino acid transporter transmembrane" evidence="6">
    <location>
        <begin position="96"/>
        <end position="164"/>
    </location>
</feature>
<feature type="transmembrane region" description="Helical" evidence="5">
    <location>
        <begin position="95"/>
        <end position="115"/>
    </location>
</feature>
<keyword evidence="2 5" id="KW-0812">Transmembrane</keyword>
<keyword evidence="8" id="KW-1185">Reference proteome</keyword>